<dbReference type="HOGENOM" id="CLU_612247_0_0_4"/>
<dbReference type="AlphaFoldDB" id="D7DI96"/>
<dbReference type="SUPFAM" id="SSF48371">
    <property type="entry name" value="ARM repeat"/>
    <property type="match status" value="2"/>
</dbReference>
<proteinExistence type="predicted"/>
<reference evidence="2" key="1">
    <citation type="submission" date="2010-05" db="EMBL/GenBank/DDBJ databases">
        <title>Complete sequence of Methylotenera sp. 301.</title>
        <authorList>
            <person name="Lucas S."/>
            <person name="Copeland A."/>
            <person name="Lapidus A."/>
            <person name="Cheng J.-F."/>
            <person name="Bruce D."/>
            <person name="Goodwin L."/>
            <person name="Pitluck S."/>
            <person name="Clum A."/>
            <person name="Land M."/>
            <person name="Hauser L."/>
            <person name="Kyrpides N."/>
            <person name="Ivanova N."/>
            <person name="Chistoservova L."/>
            <person name="Kalyuzhnaya M."/>
            <person name="Woyke T."/>
        </authorList>
    </citation>
    <scope>NUCLEOTIDE SEQUENCE [LARGE SCALE GENOMIC DNA]</scope>
    <source>
        <strain evidence="2">301</strain>
    </source>
</reference>
<accession>D7DI96</accession>
<reference evidence="1 2" key="2">
    <citation type="journal article" date="2011" name="J. Bacteriol.">
        <title>Genomes of three methylotrophs from a single niche uncover genetic and metabolic divergence of Methylophilaceae.</title>
        <authorList>
            <person name="Lapidus A."/>
            <person name="Clum A."/>
            <person name="Labutti K."/>
            <person name="Kaluzhnaya M.G."/>
            <person name="Lim S."/>
            <person name="Beck D.A."/>
            <person name="Glavina Del Rio T."/>
            <person name="Nolan M."/>
            <person name="Mavromatis K."/>
            <person name="Huntemann M."/>
            <person name="Lucas S."/>
            <person name="Lidstrom M.E."/>
            <person name="Ivanova N."/>
            <person name="Chistoserdova L."/>
        </authorList>
    </citation>
    <scope>NUCLEOTIDE SEQUENCE [LARGE SCALE GENOMIC DNA]</scope>
    <source>
        <strain evidence="1 2">301</strain>
    </source>
</reference>
<dbReference type="InterPro" id="IPR016024">
    <property type="entry name" value="ARM-type_fold"/>
</dbReference>
<dbReference type="InterPro" id="IPR011989">
    <property type="entry name" value="ARM-like"/>
</dbReference>
<dbReference type="EMBL" id="CP002056">
    <property type="protein sequence ID" value="ADI29781.1"/>
    <property type="molecule type" value="Genomic_DNA"/>
</dbReference>
<dbReference type="STRING" id="666681.M301_1398"/>
<dbReference type="eggNOG" id="COG1413">
    <property type="taxonomic scope" value="Bacteria"/>
</dbReference>
<organism evidence="1 2">
    <name type="scientific">Methylotenera versatilis (strain 301)</name>
    <dbReference type="NCBI Taxonomy" id="666681"/>
    <lineage>
        <taxon>Bacteria</taxon>
        <taxon>Pseudomonadati</taxon>
        <taxon>Pseudomonadota</taxon>
        <taxon>Betaproteobacteria</taxon>
        <taxon>Nitrosomonadales</taxon>
        <taxon>Methylophilaceae</taxon>
        <taxon>Methylotenera</taxon>
    </lineage>
</organism>
<dbReference type="RefSeq" id="WP_013148093.1">
    <property type="nucleotide sequence ID" value="NC_014207.1"/>
</dbReference>
<dbReference type="OrthoDB" id="8534250at2"/>
<gene>
    <name evidence="1" type="ordered locus">M301_1398</name>
</gene>
<dbReference type="Proteomes" id="UP000000383">
    <property type="component" value="Chromosome"/>
</dbReference>
<evidence type="ECO:0000313" key="2">
    <source>
        <dbReference type="Proteomes" id="UP000000383"/>
    </source>
</evidence>
<keyword evidence="2" id="KW-1185">Reference proteome</keyword>
<dbReference type="Gene3D" id="1.25.10.10">
    <property type="entry name" value="Leucine-rich Repeat Variant"/>
    <property type="match status" value="1"/>
</dbReference>
<protein>
    <submittedName>
        <fullName evidence="1">Leucine-rich repeat-containing protein</fullName>
    </submittedName>
</protein>
<sequence>MKLDIQLSGSAAALVSLALNLGDPYSASAVHVIAAGKVRRKLEEIMFSKRRDALALARWEHTPASVLEALCGASDEAIVVRLDKNQNTPAQAISKLYVAESLGSKRLSSKSGSGLTVLVAQHRHASLAVLKSIAQFESDEASLLAVSKNLAANSEVLSMLLSRFESSSILEALQKNISEHPSTSPQLLEQLYDKGDVYVKAAVIGHTNCSQRLIDQAVQEESVLIQRQLAADRRLSNEVISRLSLHQDKSVRCSVASNLSASKDVIKSLATDDSDVVRRAVASRSDLTAHSINSLINDPDVWVRQKLARNSIVPYRVLAKLSQDLQADVRRGVARNAKCSVKLLRVLAQDEDYWVRSAVAYQRRAPKQLLVELAEDTAVDVLSGVANNPNTPQKLLKKLTASTEADVRRGVILNQSAKRLTLLPLLEDAYYLHRLMLVANTKLKDKDKWHLCFDPDFQVRFTAFRYFANSFIKSSY</sequence>
<evidence type="ECO:0000313" key="1">
    <source>
        <dbReference type="EMBL" id="ADI29781.1"/>
    </source>
</evidence>
<dbReference type="KEGG" id="meh:M301_1398"/>
<name>D7DI96_METV0</name>